<proteinExistence type="predicted"/>
<sequence>MHLTTVGLVKLMADVDDTHAMDLEDKESDIDYAVEEMVELNYLDPLYGSNSKMSYMEWLEKSECVKQISQIWYTPQTVRMLTFHRAGISASDGVGADKKDFDDFAALCSSNKVNLTNESADLNQA</sequence>
<organism evidence="1">
    <name type="scientific">Favella ehrenbergii</name>
    <dbReference type="NCBI Taxonomy" id="182087"/>
    <lineage>
        <taxon>Eukaryota</taxon>
        <taxon>Sar</taxon>
        <taxon>Alveolata</taxon>
        <taxon>Ciliophora</taxon>
        <taxon>Intramacronucleata</taxon>
        <taxon>Spirotrichea</taxon>
        <taxon>Choreotrichia</taxon>
        <taxon>Tintinnida</taxon>
        <taxon>Xystonellidae</taxon>
        <taxon>Favella</taxon>
    </lineage>
</organism>
<evidence type="ECO:0000313" key="1">
    <source>
        <dbReference type="EMBL" id="CAE0310527.1"/>
    </source>
</evidence>
<dbReference type="AlphaFoldDB" id="A0A7S3I0M2"/>
<gene>
    <name evidence="1" type="ORF">FEHR0123_LOCUS5444</name>
</gene>
<accession>A0A7S3I0M2</accession>
<name>A0A7S3I0M2_9SPIT</name>
<protein>
    <submittedName>
        <fullName evidence="1">Uncharacterized protein</fullName>
    </submittedName>
</protein>
<dbReference type="EMBL" id="HBIE01017738">
    <property type="protein sequence ID" value="CAE0310527.1"/>
    <property type="molecule type" value="Transcribed_RNA"/>
</dbReference>
<reference evidence="1" key="1">
    <citation type="submission" date="2021-01" db="EMBL/GenBank/DDBJ databases">
        <authorList>
            <person name="Corre E."/>
            <person name="Pelletier E."/>
            <person name="Niang G."/>
            <person name="Scheremetjew M."/>
            <person name="Finn R."/>
            <person name="Kale V."/>
            <person name="Holt S."/>
            <person name="Cochrane G."/>
            <person name="Meng A."/>
            <person name="Brown T."/>
            <person name="Cohen L."/>
        </authorList>
    </citation>
    <scope>NUCLEOTIDE SEQUENCE</scope>
    <source>
        <strain evidence="1">Fehren 1</strain>
    </source>
</reference>